<dbReference type="Pfam" id="PF13501">
    <property type="entry name" value="SoxY"/>
    <property type="match status" value="1"/>
</dbReference>
<dbReference type="AlphaFoldDB" id="A0A975Q1I8"/>
<evidence type="ECO:0000313" key="4">
    <source>
        <dbReference type="EMBL" id="QUT05711.1"/>
    </source>
</evidence>
<protein>
    <submittedName>
        <fullName evidence="4">Quinoprotein dehydrogenase-associated SoxYZ-like carrier</fullName>
    </submittedName>
</protein>
<evidence type="ECO:0000259" key="3">
    <source>
        <dbReference type="Pfam" id="PF13501"/>
    </source>
</evidence>
<proteinExistence type="predicted"/>
<accession>A0A975Q1I8</accession>
<keyword evidence="5" id="KW-1185">Reference proteome</keyword>
<dbReference type="SUPFAM" id="SSF81296">
    <property type="entry name" value="E set domains"/>
    <property type="match status" value="1"/>
</dbReference>
<evidence type="ECO:0000313" key="5">
    <source>
        <dbReference type="Proteomes" id="UP000681425"/>
    </source>
</evidence>
<evidence type="ECO:0000259" key="2">
    <source>
        <dbReference type="Pfam" id="PF08770"/>
    </source>
</evidence>
<dbReference type="Proteomes" id="UP000681425">
    <property type="component" value="Chromosome"/>
</dbReference>
<dbReference type="InterPro" id="IPR032711">
    <property type="entry name" value="SoxY"/>
</dbReference>
<feature type="domain" description="Sulphur oxidation protein SoxZ" evidence="2">
    <location>
        <begin position="176"/>
        <end position="259"/>
    </location>
</feature>
<sequence length="276" mass="29442">MKRRIPTLMLLCAGALLASAPAPARAPYPDDPLASPMWQAHATTIFGDDPVRFDPRVKVAFPEIAENQRSFPVALDARGIGPVKRMVIFADLNPIPVAIDYRPKAAEPYIATRIKLDQRTPVRGAVQLADGQWLVSGGWVDAAGGGCSAPPVSRVKGDWAQHLGEMRGEAWPAPGANAGGGVSRLRITFRHPMDTGFVANIPTYNIEAMEVRSGSGAVLGDMDIWASVSEDPAITLMPQARAGETLTVEGRDSNGRDYIAKVAVSQQSPMPLAAAR</sequence>
<dbReference type="InterPro" id="IPR038162">
    <property type="entry name" value="SoxY_sf"/>
</dbReference>
<dbReference type="NCBIfam" id="TIGR04557">
    <property type="entry name" value="fuse_rel_SoxYZ"/>
    <property type="match status" value="1"/>
</dbReference>
<feature type="domain" description="Ig-like SoxY" evidence="3">
    <location>
        <begin position="44"/>
        <end position="147"/>
    </location>
</feature>
<evidence type="ECO:0000256" key="1">
    <source>
        <dbReference type="SAM" id="SignalP"/>
    </source>
</evidence>
<feature type="signal peptide" evidence="1">
    <location>
        <begin position="1"/>
        <end position="24"/>
    </location>
</feature>
<dbReference type="KEGG" id="spph:KFK14_22655"/>
<dbReference type="Gene3D" id="2.60.40.10">
    <property type="entry name" value="Immunoglobulins"/>
    <property type="match status" value="1"/>
</dbReference>
<dbReference type="InterPro" id="IPR014880">
    <property type="entry name" value="SoxZ_dom"/>
</dbReference>
<dbReference type="InterPro" id="IPR030831">
    <property type="entry name" value="Fuse-rel_SoxYZ"/>
</dbReference>
<dbReference type="EMBL" id="CP073910">
    <property type="protein sequence ID" value="QUT05711.1"/>
    <property type="molecule type" value="Genomic_DNA"/>
</dbReference>
<dbReference type="Gene3D" id="2.60.40.2470">
    <property type="entry name" value="SoxY domain"/>
    <property type="match status" value="1"/>
</dbReference>
<name>A0A975Q1I8_9SPHN</name>
<organism evidence="4 5">
    <name type="scientific">Sphingobium phenoxybenzoativorans</name>
    <dbReference type="NCBI Taxonomy" id="1592790"/>
    <lineage>
        <taxon>Bacteria</taxon>
        <taxon>Pseudomonadati</taxon>
        <taxon>Pseudomonadota</taxon>
        <taxon>Alphaproteobacteria</taxon>
        <taxon>Sphingomonadales</taxon>
        <taxon>Sphingomonadaceae</taxon>
        <taxon>Sphingobium</taxon>
    </lineage>
</organism>
<dbReference type="Pfam" id="PF08770">
    <property type="entry name" value="SoxZ"/>
    <property type="match status" value="1"/>
</dbReference>
<gene>
    <name evidence="4" type="ORF">KFK14_22655</name>
</gene>
<reference evidence="4" key="1">
    <citation type="submission" date="2021-04" db="EMBL/GenBank/DDBJ databases">
        <title>Isolation of p-tert-butylphenol degrading bacteria Sphingobium phenoxybenzoativorans Tas13 from active sludge.</title>
        <authorList>
            <person name="Li Y."/>
        </authorList>
    </citation>
    <scope>NUCLEOTIDE SEQUENCE</scope>
    <source>
        <strain evidence="4">Tas13</strain>
    </source>
</reference>
<dbReference type="RefSeq" id="WP_212609232.1">
    <property type="nucleotide sequence ID" value="NZ_CP073910.1"/>
</dbReference>
<keyword evidence="1" id="KW-0732">Signal</keyword>
<dbReference type="InterPro" id="IPR013783">
    <property type="entry name" value="Ig-like_fold"/>
</dbReference>
<feature type="chain" id="PRO_5037126035" evidence="1">
    <location>
        <begin position="25"/>
        <end position="276"/>
    </location>
</feature>
<dbReference type="InterPro" id="IPR014756">
    <property type="entry name" value="Ig_E-set"/>
</dbReference>